<dbReference type="Pfam" id="PF00665">
    <property type="entry name" value="rve"/>
    <property type="match status" value="1"/>
</dbReference>
<sequence length="273" mass="30551">MEKDVKEYVAHCKRCVLSKAPEPEARAPLVSIVTTAPLELVCIDFWTAEDSNNKSIDVLVVTDHFTKLACAYTCPNQSAKTVARVLWNNFFCVYGFADCINSDRGANFESSLIAELLQLSGVGKSHTTPYHPMGNGQAERLNRTLGGMIRALPARSKSKWPQMLNTLTFSYNCTVHETTGFPPFFLMFGRTPRLPVDVMFESVLLDGDMVDVDKYVQSLGEDLREAMTLAQQHASKQQKRQAEVYNRRSKGHSVEKGDRVLLANKGERGKKKL</sequence>
<name>A0A674D5X1_SALTR</name>
<protein>
    <recommendedName>
        <fullName evidence="2">Integrase catalytic domain-containing protein</fullName>
    </recommendedName>
</protein>
<organism evidence="3 4">
    <name type="scientific">Salmo trutta</name>
    <name type="common">Brown trout</name>
    <dbReference type="NCBI Taxonomy" id="8032"/>
    <lineage>
        <taxon>Eukaryota</taxon>
        <taxon>Metazoa</taxon>
        <taxon>Chordata</taxon>
        <taxon>Craniata</taxon>
        <taxon>Vertebrata</taxon>
        <taxon>Euteleostomi</taxon>
        <taxon>Actinopterygii</taxon>
        <taxon>Neopterygii</taxon>
        <taxon>Teleostei</taxon>
        <taxon>Protacanthopterygii</taxon>
        <taxon>Salmoniformes</taxon>
        <taxon>Salmonidae</taxon>
        <taxon>Salmoninae</taxon>
        <taxon>Salmo</taxon>
    </lineage>
</organism>
<evidence type="ECO:0000313" key="3">
    <source>
        <dbReference type="Ensembl" id="ENSSTUP00000091009.1"/>
    </source>
</evidence>
<dbReference type="GO" id="GO:0015074">
    <property type="term" value="P:DNA integration"/>
    <property type="evidence" value="ECO:0007669"/>
    <property type="project" value="InterPro"/>
</dbReference>
<dbReference type="Ensembl" id="ENSSTUT00000096829.1">
    <property type="protein sequence ID" value="ENSSTUP00000091009.1"/>
    <property type="gene ID" value="ENSSTUG00000039982.1"/>
</dbReference>
<accession>A0A674D5X1</accession>
<dbReference type="OMA" id="NNREWNE"/>
<dbReference type="InterPro" id="IPR012337">
    <property type="entry name" value="RNaseH-like_sf"/>
</dbReference>
<dbReference type="GO" id="GO:0003676">
    <property type="term" value="F:nucleic acid binding"/>
    <property type="evidence" value="ECO:0007669"/>
    <property type="project" value="InterPro"/>
</dbReference>
<dbReference type="FunFam" id="3.30.420.10:FF:000032">
    <property type="entry name" value="Retrovirus-related Pol polyprotein from transposon 297-like Protein"/>
    <property type="match status" value="1"/>
</dbReference>
<dbReference type="GeneTree" id="ENSGT01000000214408"/>
<dbReference type="InterPro" id="IPR036397">
    <property type="entry name" value="RNaseH_sf"/>
</dbReference>
<dbReference type="PANTHER" id="PTHR37984:SF15">
    <property type="entry name" value="INTEGRASE CATALYTIC DOMAIN-CONTAINING PROTEIN"/>
    <property type="match status" value="1"/>
</dbReference>
<feature type="region of interest" description="Disordered" evidence="1">
    <location>
        <begin position="234"/>
        <end position="273"/>
    </location>
</feature>
<dbReference type="AlphaFoldDB" id="A0A674D5X1"/>
<dbReference type="PROSITE" id="PS50994">
    <property type="entry name" value="INTEGRASE"/>
    <property type="match status" value="1"/>
</dbReference>
<keyword evidence="4" id="KW-1185">Reference proteome</keyword>
<dbReference type="InterPro" id="IPR050951">
    <property type="entry name" value="Retrovirus_Pol_polyprotein"/>
</dbReference>
<proteinExistence type="predicted"/>
<reference evidence="3" key="1">
    <citation type="submission" date="2025-08" db="UniProtKB">
        <authorList>
            <consortium name="Ensembl"/>
        </authorList>
    </citation>
    <scope>IDENTIFICATION</scope>
</reference>
<feature type="compositionally biased region" description="Basic and acidic residues" evidence="1">
    <location>
        <begin position="240"/>
        <end position="259"/>
    </location>
</feature>
<dbReference type="Proteomes" id="UP000472277">
    <property type="component" value="Unassembled WGS sequence"/>
</dbReference>
<feature type="domain" description="Integrase catalytic" evidence="2">
    <location>
        <begin position="33"/>
        <end position="191"/>
    </location>
</feature>
<evidence type="ECO:0000313" key="4">
    <source>
        <dbReference type="Proteomes" id="UP000472277"/>
    </source>
</evidence>
<dbReference type="PANTHER" id="PTHR37984">
    <property type="entry name" value="PROTEIN CBG26694"/>
    <property type="match status" value="1"/>
</dbReference>
<dbReference type="SUPFAM" id="SSF53098">
    <property type="entry name" value="Ribonuclease H-like"/>
    <property type="match status" value="1"/>
</dbReference>
<evidence type="ECO:0000256" key="1">
    <source>
        <dbReference type="SAM" id="MobiDB-lite"/>
    </source>
</evidence>
<dbReference type="InParanoid" id="A0A674D5X1"/>
<dbReference type="Gene3D" id="3.30.420.10">
    <property type="entry name" value="Ribonuclease H-like superfamily/Ribonuclease H"/>
    <property type="match status" value="1"/>
</dbReference>
<reference evidence="3" key="2">
    <citation type="submission" date="2025-09" db="UniProtKB">
        <authorList>
            <consortium name="Ensembl"/>
        </authorList>
    </citation>
    <scope>IDENTIFICATION</scope>
</reference>
<dbReference type="InterPro" id="IPR001584">
    <property type="entry name" value="Integrase_cat-core"/>
</dbReference>
<evidence type="ECO:0000259" key="2">
    <source>
        <dbReference type="PROSITE" id="PS50994"/>
    </source>
</evidence>